<dbReference type="InterPro" id="IPR013762">
    <property type="entry name" value="Integrase-like_cat_sf"/>
</dbReference>
<dbReference type="AlphaFoldDB" id="A0A9X2RT08"/>
<dbReference type="InterPro" id="IPR002104">
    <property type="entry name" value="Integrase_catalytic"/>
</dbReference>
<evidence type="ECO:0000256" key="4">
    <source>
        <dbReference type="SAM" id="MobiDB-lite"/>
    </source>
</evidence>
<feature type="region of interest" description="Disordered" evidence="4">
    <location>
        <begin position="1"/>
        <end position="20"/>
    </location>
</feature>
<evidence type="ECO:0000313" key="7">
    <source>
        <dbReference type="Proteomes" id="UP001142374"/>
    </source>
</evidence>
<dbReference type="EMBL" id="JANIID010000055">
    <property type="protein sequence ID" value="MCQ8774825.1"/>
    <property type="molecule type" value="Genomic_DNA"/>
</dbReference>
<evidence type="ECO:0000256" key="2">
    <source>
        <dbReference type="ARBA" id="ARBA00023125"/>
    </source>
</evidence>
<dbReference type="PANTHER" id="PTHR30349:SF41">
    <property type="entry name" value="INTEGRASE_RECOMBINASE PROTEIN MJ0367-RELATED"/>
    <property type="match status" value="1"/>
</dbReference>
<accession>A0A9X2RT08</accession>
<dbReference type="Gene3D" id="1.10.443.10">
    <property type="entry name" value="Intergrase catalytic core"/>
    <property type="match status" value="1"/>
</dbReference>
<dbReference type="InterPro" id="IPR011010">
    <property type="entry name" value="DNA_brk_join_enz"/>
</dbReference>
<dbReference type="GO" id="GO:0003677">
    <property type="term" value="F:DNA binding"/>
    <property type="evidence" value="ECO:0007669"/>
    <property type="project" value="UniProtKB-KW"/>
</dbReference>
<feature type="non-terminal residue" evidence="6">
    <location>
        <position position="356"/>
    </location>
</feature>
<dbReference type="Proteomes" id="UP001142374">
    <property type="component" value="Unassembled WGS sequence"/>
</dbReference>
<evidence type="ECO:0000256" key="3">
    <source>
        <dbReference type="ARBA" id="ARBA00023172"/>
    </source>
</evidence>
<dbReference type="PANTHER" id="PTHR30349">
    <property type="entry name" value="PHAGE INTEGRASE-RELATED"/>
    <property type="match status" value="1"/>
</dbReference>
<dbReference type="InterPro" id="IPR050090">
    <property type="entry name" value="Tyrosine_recombinase_XerCD"/>
</dbReference>
<dbReference type="SUPFAM" id="SSF56349">
    <property type="entry name" value="DNA breaking-rejoining enzymes"/>
    <property type="match status" value="1"/>
</dbReference>
<keyword evidence="7" id="KW-1185">Reference proteome</keyword>
<sequence>MTGGDVAVKDRPGEQVRPEPGLADVLTLQRQAAATASVEAERALFQDSLAEYVWARDVAGLSPRTLESLVQPVLEICSFYDVMPWHLSSRQLDRYFAGPGKRPRHTTIRSKINRIDLYYAFLEQRYAGEIHRRFGAVVESPVDAFNRPVHRGDFGLRIPPSARATKEFFAAWREALPRARKYPVAVRNYVMSKLTYISGVRAAELCQVQLGDVHWENGQWGRFLVHGKGAGGSGPRDREAFLFEEGRALLWWYVEEVRGEFPDDPSDPRAPLFPSERLAKSLADMDGLLAPPVVPDTFRRALKMASHEYLRGPVSELFPHLLRRACATHNYEAGMPLWDVQVLLGHVWASTTVGYL</sequence>
<keyword evidence="2" id="KW-0238">DNA-binding</keyword>
<gene>
    <name evidence="6" type="ORF">NQU55_34455</name>
</gene>
<evidence type="ECO:0000256" key="1">
    <source>
        <dbReference type="ARBA" id="ARBA00008857"/>
    </source>
</evidence>
<feature type="domain" description="Tyr recombinase" evidence="5">
    <location>
        <begin position="157"/>
        <end position="356"/>
    </location>
</feature>
<organism evidence="6 7">
    <name type="scientific">Streptomyces telluris</name>
    <dbReference type="NCBI Taxonomy" id="2720021"/>
    <lineage>
        <taxon>Bacteria</taxon>
        <taxon>Bacillati</taxon>
        <taxon>Actinomycetota</taxon>
        <taxon>Actinomycetes</taxon>
        <taxon>Kitasatosporales</taxon>
        <taxon>Streptomycetaceae</taxon>
        <taxon>Streptomyces</taxon>
    </lineage>
</organism>
<keyword evidence="3" id="KW-0233">DNA recombination</keyword>
<dbReference type="CDD" id="cd00397">
    <property type="entry name" value="DNA_BRE_C"/>
    <property type="match status" value="1"/>
</dbReference>
<evidence type="ECO:0000259" key="5">
    <source>
        <dbReference type="PROSITE" id="PS51898"/>
    </source>
</evidence>
<name>A0A9X2RT08_9ACTN</name>
<dbReference type="GO" id="GO:0006310">
    <property type="term" value="P:DNA recombination"/>
    <property type="evidence" value="ECO:0007669"/>
    <property type="project" value="UniProtKB-KW"/>
</dbReference>
<evidence type="ECO:0000313" key="6">
    <source>
        <dbReference type="EMBL" id="MCQ8774825.1"/>
    </source>
</evidence>
<dbReference type="PROSITE" id="PS51898">
    <property type="entry name" value="TYR_RECOMBINASE"/>
    <property type="match status" value="1"/>
</dbReference>
<comment type="caution">
    <text evidence="6">The sequence shown here is derived from an EMBL/GenBank/DDBJ whole genome shotgun (WGS) entry which is preliminary data.</text>
</comment>
<comment type="similarity">
    <text evidence="1">Belongs to the 'phage' integrase family.</text>
</comment>
<protein>
    <submittedName>
        <fullName evidence="6">Site-specific integrase</fullName>
    </submittedName>
</protein>
<dbReference type="GO" id="GO:0015074">
    <property type="term" value="P:DNA integration"/>
    <property type="evidence" value="ECO:0007669"/>
    <property type="project" value="InterPro"/>
</dbReference>
<dbReference type="RefSeq" id="WP_256791759.1">
    <property type="nucleotide sequence ID" value="NZ_JAATER010000897.1"/>
</dbReference>
<dbReference type="Pfam" id="PF00589">
    <property type="entry name" value="Phage_integrase"/>
    <property type="match status" value="1"/>
</dbReference>
<feature type="compositionally biased region" description="Basic and acidic residues" evidence="4">
    <location>
        <begin position="7"/>
        <end position="17"/>
    </location>
</feature>
<proteinExistence type="inferred from homology"/>
<reference evidence="6" key="1">
    <citation type="submission" date="2022-06" db="EMBL/GenBank/DDBJ databases">
        <title>WGS of actinobacteria.</title>
        <authorList>
            <person name="Thawai C."/>
        </authorList>
    </citation>
    <scope>NUCLEOTIDE SEQUENCE</scope>
    <source>
        <strain evidence="6">AA8</strain>
    </source>
</reference>